<keyword evidence="3" id="KW-1185">Reference proteome</keyword>
<evidence type="ECO:0000313" key="3">
    <source>
        <dbReference type="Proteomes" id="UP000231586"/>
    </source>
</evidence>
<name>A0A2M8W454_9MICO</name>
<organism evidence="2 3">
    <name type="scientific">Luteimicrobium subarcticum</name>
    <dbReference type="NCBI Taxonomy" id="620910"/>
    <lineage>
        <taxon>Bacteria</taxon>
        <taxon>Bacillati</taxon>
        <taxon>Actinomycetota</taxon>
        <taxon>Actinomycetes</taxon>
        <taxon>Micrococcales</taxon>
        <taxon>Luteimicrobium</taxon>
    </lineage>
</organism>
<reference evidence="2 3" key="1">
    <citation type="submission" date="2017-11" db="EMBL/GenBank/DDBJ databases">
        <title>Genomic Encyclopedia of Archaeal and Bacterial Type Strains, Phase II (KMG-II): From Individual Species to Whole Genera.</title>
        <authorList>
            <person name="Goeker M."/>
        </authorList>
    </citation>
    <scope>NUCLEOTIDE SEQUENCE [LARGE SCALE GENOMIC DNA]</scope>
    <source>
        <strain evidence="2 3">DSM 22413</strain>
    </source>
</reference>
<dbReference type="GO" id="GO:0016829">
    <property type="term" value="F:lyase activity"/>
    <property type="evidence" value="ECO:0007669"/>
    <property type="project" value="UniProtKB-KW"/>
</dbReference>
<dbReference type="AlphaFoldDB" id="A0A2M8W454"/>
<dbReference type="InterPro" id="IPR041581">
    <property type="entry name" value="Glyoxalase_6"/>
</dbReference>
<feature type="domain" description="VOC" evidence="1">
    <location>
        <begin position="5"/>
        <end position="115"/>
    </location>
</feature>
<proteinExistence type="predicted"/>
<dbReference type="Proteomes" id="UP000231586">
    <property type="component" value="Unassembled WGS sequence"/>
</dbReference>
<dbReference type="CDD" id="cd06587">
    <property type="entry name" value="VOC"/>
    <property type="match status" value="1"/>
</dbReference>
<dbReference type="Pfam" id="PF18029">
    <property type="entry name" value="Glyoxalase_6"/>
    <property type="match status" value="1"/>
</dbReference>
<evidence type="ECO:0000259" key="1">
    <source>
        <dbReference type="PROSITE" id="PS51819"/>
    </source>
</evidence>
<accession>A0A2M8W454</accession>
<protein>
    <submittedName>
        <fullName evidence="2">Putative enzyme related to lactoylglutathione lyase</fullName>
    </submittedName>
</protein>
<dbReference type="Gene3D" id="3.10.180.10">
    <property type="entry name" value="2,3-Dihydroxybiphenyl 1,2-Dioxygenase, domain 1"/>
    <property type="match status" value="1"/>
</dbReference>
<evidence type="ECO:0000313" key="2">
    <source>
        <dbReference type="EMBL" id="PJI85697.1"/>
    </source>
</evidence>
<dbReference type="SUPFAM" id="SSF54593">
    <property type="entry name" value="Glyoxalase/Bleomycin resistance protein/Dihydroxybiphenyl dioxygenase"/>
    <property type="match status" value="1"/>
</dbReference>
<dbReference type="InterPro" id="IPR029068">
    <property type="entry name" value="Glyas_Bleomycin-R_OHBP_Dase"/>
</dbReference>
<keyword evidence="2" id="KW-0456">Lyase</keyword>
<dbReference type="EMBL" id="PGTZ01000011">
    <property type="protein sequence ID" value="PJI85697.1"/>
    <property type="molecule type" value="Genomic_DNA"/>
</dbReference>
<dbReference type="RefSeq" id="WP_100350975.1">
    <property type="nucleotide sequence ID" value="NZ_PGTZ01000011.1"/>
</dbReference>
<comment type="caution">
    <text evidence="2">The sequence shown here is derived from an EMBL/GenBank/DDBJ whole genome shotgun (WGS) entry which is preliminary data.</text>
</comment>
<dbReference type="PROSITE" id="PS51819">
    <property type="entry name" value="VOC"/>
    <property type="match status" value="1"/>
</dbReference>
<gene>
    <name evidence="2" type="ORF">CLV34_2887</name>
</gene>
<dbReference type="OrthoDB" id="9799428at2"/>
<dbReference type="InterPro" id="IPR037523">
    <property type="entry name" value="VOC_core"/>
</dbReference>
<sequence>MTVTGIGGLFVRSADPAARAAWYEEHLGVGPGADGTWHQEAGGTVFAPFPADSDYFAPDQPLMLNLRVRDLDTLVARLEAAGVAVERRAEWDAGGFGRFARIQDPEGLPVELWEPAED</sequence>